<dbReference type="InterPro" id="IPR029061">
    <property type="entry name" value="THDP-binding"/>
</dbReference>
<dbReference type="PANTHER" id="PTHR18968">
    <property type="entry name" value="THIAMINE PYROPHOSPHATE ENZYMES"/>
    <property type="match status" value="1"/>
</dbReference>
<dbReference type="InterPro" id="IPR011766">
    <property type="entry name" value="TPP_enzyme_TPP-bd"/>
</dbReference>
<dbReference type="GO" id="GO:0000287">
    <property type="term" value="F:magnesium ion binding"/>
    <property type="evidence" value="ECO:0007669"/>
    <property type="project" value="InterPro"/>
</dbReference>
<evidence type="ECO:0000259" key="7">
    <source>
        <dbReference type="Pfam" id="PF02776"/>
    </source>
</evidence>
<dbReference type="GO" id="GO:0005948">
    <property type="term" value="C:acetolactate synthase complex"/>
    <property type="evidence" value="ECO:0007669"/>
    <property type="project" value="TreeGrafter"/>
</dbReference>
<dbReference type="Pfam" id="PF02775">
    <property type="entry name" value="TPP_enzyme_C"/>
    <property type="match status" value="1"/>
</dbReference>
<dbReference type="AlphaFoldDB" id="A0A2Z5G370"/>
<evidence type="ECO:0000256" key="1">
    <source>
        <dbReference type="ARBA" id="ARBA00001946"/>
    </source>
</evidence>
<name>A0A2Z5G370_9BACT</name>
<feature type="domain" description="Thiamine pyrophosphate enzyme N-terminal TPP-binding" evidence="7">
    <location>
        <begin position="119"/>
        <end position="234"/>
    </location>
</feature>
<keyword evidence="5" id="KW-0786">Thiamine pyrophosphate</keyword>
<dbReference type="SUPFAM" id="SSF52467">
    <property type="entry name" value="DHS-like NAD/FAD-binding domain"/>
    <property type="match status" value="1"/>
</dbReference>
<dbReference type="SUPFAM" id="SSF52518">
    <property type="entry name" value="Thiamin diphosphate-binding fold (THDP-binding)"/>
    <property type="match status" value="2"/>
</dbReference>
<dbReference type="GO" id="GO:0003984">
    <property type="term" value="F:acetolactate synthase activity"/>
    <property type="evidence" value="ECO:0007669"/>
    <property type="project" value="TreeGrafter"/>
</dbReference>
<sequence length="658" mass="70827">MVTVASLYLARRVVKRPSHPRLPLYRRAIPGRHQSPCYPLTGQRLLETLHARSRRRRAARVRVATFASFEALGKDCETLFGWAERTGQTSHPGLYESERQRRHAPTRLRDGRFVMSNTMRGADIVARSLDLLGCRRIFTLSGNHIMSLFDATLETKIELVHVRHEAAAVHMADGWGRLTGEPGVAMVTGGPGHVNAIGALFAALAAESPMVLLSGHAATWELGRGGFQELRQAEIAGPVTKASWTAKSASSLSQDIGNAMRIARQGRPGPVHVSLPSDLLDEIVDAASIVWPNEHDGPVASNLSPHIADDVLAAIASAARPVIFAPPQLSDVSGRTLLRQLEEITNAPAVILESPRGIADATLGAFPDLLGRSDLVVLLGKSLDFTTRWIATPDFAQDVRVISIDPEVTMLERAAKELGDRLLLGCVANARAAAATLIARAVCRRGDEWLKEVRAALSGRPAEWASVRSSTAGRLHPAELLRTLRPYVERDNDTVFICDGGDIGQWAQSMLPARRRMVNGVSGAIGSSLSLALAARYVEPKAPVFAVLGDGAIGFHLSEIETAVRCNLPFVAIVGNDACWNAESQIQRRTYGQDRIHGLELTPARYDLVVSALGGHGELVTEADDLAGAIERSLASGKPSCINVMTESIAAPVVRLAS</sequence>
<dbReference type="PANTHER" id="PTHR18968:SF166">
    <property type="entry name" value="2-HYDROXYACYL-COA LYASE 2"/>
    <property type="match status" value="1"/>
</dbReference>
<dbReference type="CDD" id="cd07035">
    <property type="entry name" value="TPP_PYR_POX_like"/>
    <property type="match status" value="1"/>
</dbReference>
<dbReference type="Gene3D" id="3.40.50.1220">
    <property type="entry name" value="TPP-binding domain"/>
    <property type="match status" value="1"/>
</dbReference>
<evidence type="ECO:0000313" key="8">
    <source>
        <dbReference type="EMBL" id="AXC13548.1"/>
    </source>
</evidence>
<evidence type="ECO:0000256" key="3">
    <source>
        <dbReference type="ARBA" id="ARBA00007812"/>
    </source>
</evidence>
<dbReference type="EMBL" id="CP030840">
    <property type="protein sequence ID" value="AXC13548.1"/>
    <property type="molecule type" value="Genomic_DNA"/>
</dbReference>
<organism evidence="8 9">
    <name type="scientific">Acidisarcina polymorpha</name>
    <dbReference type="NCBI Taxonomy" id="2211140"/>
    <lineage>
        <taxon>Bacteria</taxon>
        <taxon>Pseudomonadati</taxon>
        <taxon>Acidobacteriota</taxon>
        <taxon>Terriglobia</taxon>
        <taxon>Terriglobales</taxon>
        <taxon>Acidobacteriaceae</taxon>
        <taxon>Acidisarcina</taxon>
    </lineage>
</organism>
<reference evidence="8 9" key="1">
    <citation type="journal article" date="2018" name="Front. Microbiol.">
        <title>Hydrolytic Capabilities as a Key to Environmental Success: Chitinolytic and Cellulolytic Acidobacteria From Acidic Sub-arctic Soils and Boreal Peatlands.</title>
        <authorList>
            <person name="Belova S.E."/>
            <person name="Ravin N.V."/>
            <person name="Pankratov T.A."/>
            <person name="Rakitin A.L."/>
            <person name="Ivanova A.A."/>
            <person name="Beletsky A.V."/>
            <person name="Mardanov A.V."/>
            <person name="Sinninghe Damste J.S."/>
            <person name="Dedysh S.N."/>
        </authorList>
    </citation>
    <scope>NUCLEOTIDE SEQUENCE [LARGE SCALE GENOMIC DNA]</scope>
    <source>
        <strain evidence="8 9">SBC82</strain>
    </source>
</reference>
<dbReference type="Pfam" id="PF02776">
    <property type="entry name" value="TPP_enzyme_N"/>
    <property type="match status" value="1"/>
</dbReference>
<accession>A0A2Z5G370</accession>
<proteinExistence type="inferred from homology"/>
<dbReference type="GO" id="GO:0009097">
    <property type="term" value="P:isoleucine biosynthetic process"/>
    <property type="evidence" value="ECO:0007669"/>
    <property type="project" value="TreeGrafter"/>
</dbReference>
<keyword evidence="4" id="KW-0479">Metal-binding</keyword>
<evidence type="ECO:0000256" key="4">
    <source>
        <dbReference type="ARBA" id="ARBA00022723"/>
    </source>
</evidence>
<dbReference type="InterPro" id="IPR000399">
    <property type="entry name" value="TPP-bd_CS"/>
</dbReference>
<dbReference type="InterPro" id="IPR012001">
    <property type="entry name" value="Thiamin_PyroP_enz_TPP-bd_dom"/>
</dbReference>
<dbReference type="FunFam" id="3.40.50.970:FF:000007">
    <property type="entry name" value="Acetolactate synthase"/>
    <property type="match status" value="1"/>
</dbReference>
<dbReference type="KEGG" id="abas:ACPOL_4273"/>
<keyword evidence="9" id="KW-1185">Reference proteome</keyword>
<dbReference type="InterPro" id="IPR029035">
    <property type="entry name" value="DHS-like_NAD/FAD-binding_dom"/>
</dbReference>
<dbReference type="InterPro" id="IPR045229">
    <property type="entry name" value="TPP_enz"/>
</dbReference>
<comment type="cofactor">
    <cofactor evidence="2">
        <name>thiamine diphosphate</name>
        <dbReference type="ChEBI" id="CHEBI:58937"/>
    </cofactor>
</comment>
<gene>
    <name evidence="8" type="ORF">ACPOL_4273</name>
</gene>
<dbReference type="CDD" id="cd02004">
    <property type="entry name" value="TPP_BZL_OCoD_HPCL"/>
    <property type="match status" value="1"/>
</dbReference>
<evidence type="ECO:0000256" key="5">
    <source>
        <dbReference type="ARBA" id="ARBA00023052"/>
    </source>
</evidence>
<protein>
    <submittedName>
        <fullName evidence="8">Acetolactate synthase large subunit</fullName>
    </submittedName>
</protein>
<dbReference type="PROSITE" id="PS00187">
    <property type="entry name" value="TPP_ENZYMES"/>
    <property type="match status" value="1"/>
</dbReference>
<evidence type="ECO:0000256" key="2">
    <source>
        <dbReference type="ARBA" id="ARBA00001964"/>
    </source>
</evidence>
<comment type="similarity">
    <text evidence="3">Belongs to the TPP enzyme family.</text>
</comment>
<evidence type="ECO:0000313" key="9">
    <source>
        <dbReference type="Proteomes" id="UP000253606"/>
    </source>
</evidence>
<evidence type="ECO:0000259" key="6">
    <source>
        <dbReference type="Pfam" id="PF02775"/>
    </source>
</evidence>
<feature type="domain" description="Thiamine pyrophosphate enzyme TPP-binding" evidence="6">
    <location>
        <begin position="500"/>
        <end position="644"/>
    </location>
</feature>
<dbReference type="GO" id="GO:0050660">
    <property type="term" value="F:flavin adenine dinucleotide binding"/>
    <property type="evidence" value="ECO:0007669"/>
    <property type="project" value="TreeGrafter"/>
</dbReference>
<dbReference type="Proteomes" id="UP000253606">
    <property type="component" value="Chromosome"/>
</dbReference>
<dbReference type="GO" id="GO:0030976">
    <property type="term" value="F:thiamine pyrophosphate binding"/>
    <property type="evidence" value="ECO:0007669"/>
    <property type="project" value="InterPro"/>
</dbReference>
<dbReference type="Gene3D" id="3.40.50.970">
    <property type="match status" value="2"/>
</dbReference>
<dbReference type="GO" id="GO:0009099">
    <property type="term" value="P:L-valine biosynthetic process"/>
    <property type="evidence" value="ECO:0007669"/>
    <property type="project" value="TreeGrafter"/>
</dbReference>
<comment type="cofactor">
    <cofactor evidence="1">
        <name>Mg(2+)</name>
        <dbReference type="ChEBI" id="CHEBI:18420"/>
    </cofactor>
</comment>